<dbReference type="PROSITE" id="PS51257">
    <property type="entry name" value="PROKAR_LIPOPROTEIN"/>
    <property type="match status" value="1"/>
</dbReference>
<dbReference type="Proteomes" id="UP000241986">
    <property type="component" value="Unassembled WGS sequence"/>
</dbReference>
<dbReference type="AlphaFoldDB" id="A0A2T4MWP9"/>
<name>A0A2T4MWP9_AERVE</name>
<comment type="caution">
    <text evidence="1">The sequence shown here is derived from an EMBL/GenBank/DDBJ whole genome shotgun (WGS) entry which is preliminary data.</text>
</comment>
<evidence type="ECO:0000313" key="2">
    <source>
        <dbReference type="Proteomes" id="UP000241986"/>
    </source>
</evidence>
<sequence length="131" mass="14516">MSCVSDKLKSGFLLCLSSLPVLFIAFLACEFAIGVNTYITQIEQAREQAAIEWLAKQSDKEYGAAVLITYQKCREEKTETSESCLSVIGDRALYTSVIDAEVMIPLPSELDKWRNGLAMVVVESFVGFYIG</sequence>
<dbReference type="RefSeq" id="WP_107684590.1">
    <property type="nucleotide sequence ID" value="NZ_PZKL01000045.1"/>
</dbReference>
<dbReference type="EMBL" id="PZKL01000045">
    <property type="protein sequence ID" value="PTH78965.1"/>
    <property type="molecule type" value="Genomic_DNA"/>
</dbReference>
<protein>
    <submittedName>
        <fullName evidence="1">Uncharacterized protein</fullName>
    </submittedName>
</protein>
<organism evidence="1 2">
    <name type="scientific">Aeromonas veronii</name>
    <dbReference type="NCBI Taxonomy" id="654"/>
    <lineage>
        <taxon>Bacteria</taxon>
        <taxon>Pseudomonadati</taxon>
        <taxon>Pseudomonadota</taxon>
        <taxon>Gammaproteobacteria</taxon>
        <taxon>Aeromonadales</taxon>
        <taxon>Aeromonadaceae</taxon>
        <taxon>Aeromonas</taxon>
    </lineage>
</organism>
<gene>
    <name evidence="1" type="ORF">DAA48_21235</name>
</gene>
<accession>A0A2T4MWP9</accession>
<proteinExistence type="predicted"/>
<reference evidence="1 2" key="1">
    <citation type="submission" date="2018-03" db="EMBL/GenBank/DDBJ databases">
        <title>Aeromonas veronii whole genome sequencing and analysis.</title>
        <authorList>
            <person name="Xie H."/>
            <person name="Liu T."/>
            <person name="Wang K."/>
        </authorList>
    </citation>
    <scope>NUCLEOTIDE SEQUENCE [LARGE SCALE GENOMIC DNA]</scope>
    <source>
        <strain evidence="1 2">XH.VA.1</strain>
    </source>
</reference>
<evidence type="ECO:0000313" key="1">
    <source>
        <dbReference type="EMBL" id="PTH78965.1"/>
    </source>
</evidence>